<evidence type="ECO:0000313" key="9">
    <source>
        <dbReference type="Proteomes" id="UP000184330"/>
    </source>
</evidence>
<dbReference type="PANTHER" id="PTHR10353:SF134">
    <property type="entry name" value="PUTATIVE (AFU_ORTHOLOGUE AFUA_3G12600)-RELATED"/>
    <property type="match status" value="1"/>
</dbReference>
<evidence type="ECO:0000256" key="6">
    <source>
        <dbReference type="ARBA" id="ARBA00056775"/>
    </source>
</evidence>
<comment type="function">
    <text evidence="6">Plays an important role in cellulose degradation. Shows hydrolytic activity against several glycosidic compounds.</text>
</comment>
<name>A0A1L7XKD1_9HELO</name>
<dbReference type="Gene3D" id="3.20.20.80">
    <property type="entry name" value="Glycosidases"/>
    <property type="match status" value="1"/>
</dbReference>
<dbReference type="GO" id="GO:0080079">
    <property type="term" value="F:cellobiose glucosidase activity"/>
    <property type="evidence" value="ECO:0007669"/>
    <property type="project" value="UniProtKB-ARBA"/>
</dbReference>
<dbReference type="EMBL" id="FJOG01000031">
    <property type="protein sequence ID" value="CZR65515.1"/>
    <property type="molecule type" value="Genomic_DNA"/>
</dbReference>
<sequence length="477" mass="54482">MPSLPKDFLWGYATAAYQVEGSTEMDGRGLSIWDTFSRQPSKTEDGKSGDVATDSYKRWEEDIALMKSYGVNAYRFSLSWSRIIPDGGRNDALNRRGIEHYRKFLLKLRENGIEPLPTLFHWDLPQTLQDRYLGFLCKDEIAADFENYARICFREFGDLVDTWLTINEPNIFALLGHAIGAHAPGRSSDRTKSPEGDSAHEPYIVGHNLLVAHAHAVKAYREDFAKEGGKIGIVINGNWAEPYDDTVESKSAAEEYYTRATLHLAEPVYSGDYPALLKKLLGNKLPEFTLEESKLLKGSSDFFGLNHYTSFFVHKRKNPIPDADFRSIFLGEDVEETFHGPDGVEIAPEAGLSWVRPVPWGFKRLLIDLWKRYGKDIWVTENGVICPGERYLQRKQGINDQFRINYFRDYVNAIVEAIEEGTVVKSYIGWSLLDNFEWQEGYTRFGVTWVDFEDGNKRYAKASAIFMKTYMQGLICS</sequence>
<dbReference type="EC" id="3.2.1.21" evidence="3"/>
<organism evidence="8 9">
    <name type="scientific">Phialocephala subalpina</name>
    <dbReference type="NCBI Taxonomy" id="576137"/>
    <lineage>
        <taxon>Eukaryota</taxon>
        <taxon>Fungi</taxon>
        <taxon>Dikarya</taxon>
        <taxon>Ascomycota</taxon>
        <taxon>Pezizomycotina</taxon>
        <taxon>Leotiomycetes</taxon>
        <taxon>Helotiales</taxon>
        <taxon>Mollisiaceae</taxon>
        <taxon>Phialocephala</taxon>
        <taxon>Phialocephala fortinii species complex</taxon>
    </lineage>
</organism>
<accession>A0A1L7XKD1</accession>
<keyword evidence="9" id="KW-1185">Reference proteome</keyword>
<proteinExistence type="inferred from homology"/>
<evidence type="ECO:0000313" key="8">
    <source>
        <dbReference type="EMBL" id="CZR65515.1"/>
    </source>
</evidence>
<keyword evidence="5" id="KW-0326">Glycosidase</keyword>
<dbReference type="OrthoDB" id="65569at2759"/>
<dbReference type="InterPro" id="IPR033132">
    <property type="entry name" value="GH_1_N_CS"/>
</dbReference>
<comment type="catalytic activity">
    <reaction evidence="1">
        <text>Hydrolysis of terminal, non-reducing beta-D-glucosyl residues with release of beta-D-glucose.</text>
        <dbReference type="EC" id="3.2.1.21"/>
    </reaction>
</comment>
<evidence type="ECO:0000256" key="3">
    <source>
        <dbReference type="ARBA" id="ARBA00012744"/>
    </source>
</evidence>
<dbReference type="GO" id="GO:0030245">
    <property type="term" value="P:cellulose catabolic process"/>
    <property type="evidence" value="ECO:0007669"/>
    <property type="project" value="UniProtKB-ARBA"/>
</dbReference>
<protein>
    <recommendedName>
        <fullName evidence="3">beta-glucosidase</fullName>
        <ecNumber evidence="3">3.2.1.21</ecNumber>
    </recommendedName>
</protein>
<keyword evidence="4" id="KW-0378">Hydrolase</keyword>
<evidence type="ECO:0000256" key="5">
    <source>
        <dbReference type="ARBA" id="ARBA00023295"/>
    </source>
</evidence>
<comment type="similarity">
    <text evidence="2 7">Belongs to the glycosyl hydrolase 1 family.</text>
</comment>
<dbReference type="PROSITE" id="PS00653">
    <property type="entry name" value="GLYCOSYL_HYDROL_F1_2"/>
    <property type="match status" value="1"/>
</dbReference>
<evidence type="ECO:0000256" key="1">
    <source>
        <dbReference type="ARBA" id="ARBA00000448"/>
    </source>
</evidence>
<dbReference type="FunFam" id="3.20.20.80:FF:000011">
    <property type="entry name" value="Cytosolic beta-glucosidase"/>
    <property type="match status" value="1"/>
</dbReference>
<reference evidence="8 9" key="1">
    <citation type="submission" date="2016-03" db="EMBL/GenBank/DDBJ databases">
        <authorList>
            <person name="Ploux O."/>
        </authorList>
    </citation>
    <scope>NUCLEOTIDE SEQUENCE [LARGE SCALE GENOMIC DNA]</scope>
    <source>
        <strain evidence="8 9">UAMH 11012</strain>
    </source>
</reference>
<dbReference type="InterPro" id="IPR001360">
    <property type="entry name" value="Glyco_hydro_1"/>
</dbReference>
<dbReference type="InterPro" id="IPR017853">
    <property type="entry name" value="GH"/>
</dbReference>
<dbReference type="Proteomes" id="UP000184330">
    <property type="component" value="Unassembled WGS sequence"/>
</dbReference>
<dbReference type="AlphaFoldDB" id="A0A1L7XKD1"/>
<evidence type="ECO:0000256" key="4">
    <source>
        <dbReference type="ARBA" id="ARBA00022801"/>
    </source>
</evidence>
<evidence type="ECO:0000256" key="7">
    <source>
        <dbReference type="RuleBase" id="RU003690"/>
    </source>
</evidence>
<dbReference type="PRINTS" id="PR00131">
    <property type="entry name" value="GLHYDRLASE1"/>
</dbReference>
<evidence type="ECO:0000256" key="2">
    <source>
        <dbReference type="ARBA" id="ARBA00010838"/>
    </source>
</evidence>
<dbReference type="SUPFAM" id="SSF51445">
    <property type="entry name" value="(Trans)glycosidases"/>
    <property type="match status" value="1"/>
</dbReference>
<dbReference type="Pfam" id="PF00232">
    <property type="entry name" value="Glyco_hydro_1"/>
    <property type="match status" value="1"/>
</dbReference>
<dbReference type="PANTHER" id="PTHR10353">
    <property type="entry name" value="GLYCOSYL HYDROLASE"/>
    <property type="match status" value="1"/>
</dbReference>
<dbReference type="STRING" id="576137.A0A1L7XKD1"/>
<gene>
    <name evidence="8" type="ORF">PAC_15415</name>
</gene>